<comment type="caution">
    <text evidence="3">The sequence shown here is derived from an EMBL/GenBank/DDBJ whole genome shotgun (WGS) entry which is preliminary data.</text>
</comment>
<reference evidence="3 4" key="1">
    <citation type="submission" date="2023-01" db="EMBL/GenBank/DDBJ databases">
        <title>Minimal conservation of predation-associated metabolite biosynthetic gene clusters underscores biosynthetic potential of Myxococcota including descriptions for ten novel species: Archangium lansinium sp. nov., Myxococcus landrumus sp. nov., Nannocystis bai.</title>
        <authorList>
            <person name="Ahearne A."/>
            <person name="Stevens C."/>
            <person name="Dowd S."/>
        </authorList>
    </citation>
    <scope>NUCLEOTIDE SEQUENCE [LARGE SCALE GENOMIC DNA]</scope>
    <source>
        <strain evidence="3 4">WIWO2</strain>
    </source>
</reference>
<keyword evidence="4" id="KW-1185">Reference proteome</keyword>
<evidence type="ECO:0000313" key="3">
    <source>
        <dbReference type="EMBL" id="MDC0682454.1"/>
    </source>
</evidence>
<feature type="signal peptide" evidence="2">
    <location>
        <begin position="1"/>
        <end position="24"/>
    </location>
</feature>
<dbReference type="EMBL" id="JAQNDK010000004">
    <property type="protein sequence ID" value="MDC0682454.1"/>
    <property type="molecule type" value="Genomic_DNA"/>
</dbReference>
<dbReference type="RefSeq" id="WP_272100388.1">
    <property type="nucleotide sequence ID" value="NZ_JAQNDK010000004.1"/>
</dbReference>
<sequence length="175" mass="17025">MLLDRSFRRTLLAGLLLSAGPSTAAAPLIAAPGCAGNDIRCFEWPEELGACLDRDQAREELNLIKERCSDLILSVESDAKQRDGACCYEVISTKVPARCHIAGGGGGRGGPSEGTGGRLEGGGGQSEGGGGQSEGGGGQSEGGGGQSEGGGGQSEGGGGQSAGGGGQSAGGGGRF</sequence>
<name>A0ABT5C9L1_9BACT</name>
<dbReference type="Proteomes" id="UP001217485">
    <property type="component" value="Unassembled WGS sequence"/>
</dbReference>
<feature type="region of interest" description="Disordered" evidence="1">
    <location>
        <begin position="103"/>
        <end position="175"/>
    </location>
</feature>
<accession>A0ABT5C9L1</accession>
<evidence type="ECO:0000256" key="2">
    <source>
        <dbReference type="SAM" id="SignalP"/>
    </source>
</evidence>
<gene>
    <name evidence="3" type="ORF">POL72_32290</name>
</gene>
<proteinExistence type="predicted"/>
<protein>
    <submittedName>
        <fullName evidence="3">Uncharacterized protein</fullName>
    </submittedName>
</protein>
<feature type="chain" id="PRO_5045603996" evidence="2">
    <location>
        <begin position="25"/>
        <end position="175"/>
    </location>
</feature>
<evidence type="ECO:0000256" key="1">
    <source>
        <dbReference type="SAM" id="MobiDB-lite"/>
    </source>
</evidence>
<organism evidence="3 4">
    <name type="scientific">Sorangium atrum</name>
    <dbReference type="NCBI Taxonomy" id="2995308"/>
    <lineage>
        <taxon>Bacteria</taxon>
        <taxon>Pseudomonadati</taxon>
        <taxon>Myxococcota</taxon>
        <taxon>Polyangia</taxon>
        <taxon>Polyangiales</taxon>
        <taxon>Polyangiaceae</taxon>
        <taxon>Sorangium</taxon>
    </lineage>
</organism>
<dbReference type="PRINTS" id="PR01228">
    <property type="entry name" value="EGGSHELL"/>
</dbReference>
<evidence type="ECO:0000313" key="4">
    <source>
        <dbReference type="Proteomes" id="UP001217485"/>
    </source>
</evidence>
<keyword evidence="2" id="KW-0732">Signal</keyword>